<sequence length="171" mass="19182">MKSMTYKTAYKLIMLADEKDVIDIGDASQVLGVSPSTIRKYVQQLISEGIVEKTVDGKYVLTKLGVSIKKAVNMSTSKNIPSYVITDVSTGQPIPLSFNSYEQLYAIITYQLAPRDVLEHHLRNYLSEWVRSSIGDEVLAEKISRGEIATIEDLKKYLEFILSITSSLITR</sequence>
<dbReference type="Gene3D" id="1.10.10.10">
    <property type="entry name" value="Winged helix-like DNA-binding domain superfamily/Winged helix DNA-binding domain"/>
    <property type="match status" value="1"/>
</dbReference>
<accession>A0A7C2FC65</accession>
<dbReference type="InterPro" id="IPR036388">
    <property type="entry name" value="WH-like_DNA-bd_sf"/>
</dbReference>
<keyword evidence="1" id="KW-0805">Transcription regulation</keyword>
<dbReference type="InterPro" id="IPR001034">
    <property type="entry name" value="DeoR_HTH"/>
</dbReference>
<evidence type="ECO:0000256" key="1">
    <source>
        <dbReference type="ARBA" id="ARBA00023015"/>
    </source>
</evidence>
<organism evidence="4">
    <name type="scientific">Thermosphaera aggregans</name>
    <dbReference type="NCBI Taxonomy" id="54254"/>
    <lineage>
        <taxon>Archaea</taxon>
        <taxon>Thermoproteota</taxon>
        <taxon>Thermoprotei</taxon>
        <taxon>Desulfurococcales</taxon>
        <taxon>Desulfurococcaceae</taxon>
        <taxon>Thermosphaera</taxon>
    </lineage>
</organism>
<evidence type="ECO:0000259" key="3">
    <source>
        <dbReference type="Pfam" id="PF08220"/>
    </source>
</evidence>
<keyword evidence="2" id="KW-0804">Transcription</keyword>
<evidence type="ECO:0000256" key="2">
    <source>
        <dbReference type="ARBA" id="ARBA00023163"/>
    </source>
</evidence>
<name>A0A7C2FC65_9CREN</name>
<dbReference type="Pfam" id="PF08220">
    <property type="entry name" value="HTH_DeoR"/>
    <property type="match status" value="1"/>
</dbReference>
<evidence type="ECO:0000313" key="4">
    <source>
        <dbReference type="EMBL" id="HEF86818.1"/>
    </source>
</evidence>
<feature type="domain" description="HTH deoR-type" evidence="3">
    <location>
        <begin position="12"/>
        <end position="57"/>
    </location>
</feature>
<proteinExistence type="predicted"/>
<dbReference type="GO" id="GO:0003700">
    <property type="term" value="F:DNA-binding transcription factor activity"/>
    <property type="evidence" value="ECO:0007669"/>
    <property type="project" value="InterPro"/>
</dbReference>
<gene>
    <name evidence="4" type="ORF">ENP55_00610</name>
</gene>
<reference evidence="4" key="1">
    <citation type="journal article" date="2020" name="mSystems">
        <title>Genome- and Community-Level Interaction Insights into Carbon Utilization and Element Cycling Functions of Hydrothermarchaeota in Hydrothermal Sediment.</title>
        <authorList>
            <person name="Zhou Z."/>
            <person name="Liu Y."/>
            <person name="Xu W."/>
            <person name="Pan J."/>
            <person name="Luo Z.H."/>
            <person name="Li M."/>
        </authorList>
    </citation>
    <scope>NUCLEOTIDE SEQUENCE [LARGE SCALE GENOMIC DNA]</scope>
    <source>
        <strain evidence="4">SpSt-23</strain>
    </source>
</reference>
<dbReference type="AlphaFoldDB" id="A0A7C2FC65"/>
<comment type="caution">
    <text evidence="4">The sequence shown here is derived from an EMBL/GenBank/DDBJ whole genome shotgun (WGS) entry which is preliminary data.</text>
</comment>
<dbReference type="SUPFAM" id="SSF46785">
    <property type="entry name" value="Winged helix' DNA-binding domain"/>
    <property type="match status" value="1"/>
</dbReference>
<protein>
    <submittedName>
        <fullName evidence="4">DeoR family transcriptional regulator</fullName>
    </submittedName>
</protein>
<dbReference type="InterPro" id="IPR036390">
    <property type="entry name" value="WH_DNA-bd_sf"/>
</dbReference>
<dbReference type="EMBL" id="DSJT01000003">
    <property type="protein sequence ID" value="HEF86818.1"/>
    <property type="molecule type" value="Genomic_DNA"/>
</dbReference>